<dbReference type="InterPro" id="IPR036770">
    <property type="entry name" value="Ankyrin_rpt-contain_sf"/>
</dbReference>
<feature type="repeat" description="ANK" evidence="3">
    <location>
        <begin position="24"/>
        <end position="56"/>
    </location>
</feature>
<dbReference type="AlphaFoldDB" id="A0A812K953"/>
<evidence type="ECO:0000256" key="1">
    <source>
        <dbReference type="ARBA" id="ARBA00022737"/>
    </source>
</evidence>
<dbReference type="Proteomes" id="UP000604046">
    <property type="component" value="Unassembled WGS sequence"/>
</dbReference>
<dbReference type="PROSITE" id="PS50297">
    <property type="entry name" value="ANK_REP_REGION"/>
    <property type="match status" value="2"/>
</dbReference>
<evidence type="ECO:0000313" key="4">
    <source>
        <dbReference type="EMBL" id="CAE7219946.1"/>
    </source>
</evidence>
<dbReference type="OrthoDB" id="10264606at2759"/>
<feature type="non-terminal residue" evidence="4">
    <location>
        <position position="114"/>
    </location>
</feature>
<keyword evidence="1" id="KW-0677">Repeat</keyword>
<keyword evidence="2 3" id="KW-0040">ANK repeat</keyword>
<dbReference type="InterPro" id="IPR002110">
    <property type="entry name" value="Ankyrin_rpt"/>
</dbReference>
<sequence length="114" mass="12441">VKGHLEIARLLLNAGADKNSHNRKAQTALMHASFQGHIDIVRLLLDAGADKSLRDVSGTTALIHASYVGHIDIVRLLLNAGADAHLRCRRLSWTHIFRAKSRVSGCCRTLVPTS</sequence>
<gene>
    <name evidence="4" type="primary">ANKHD1</name>
    <name evidence="4" type="ORF">SNAT2548_LOCUS8007</name>
</gene>
<feature type="repeat" description="ANK" evidence="3">
    <location>
        <begin position="57"/>
        <end position="89"/>
    </location>
</feature>
<feature type="repeat" description="ANK" evidence="3">
    <location>
        <begin position="1"/>
        <end position="23"/>
    </location>
</feature>
<dbReference type="Gene3D" id="1.25.40.20">
    <property type="entry name" value="Ankyrin repeat-containing domain"/>
    <property type="match status" value="2"/>
</dbReference>
<dbReference type="InterPro" id="IPR051631">
    <property type="entry name" value="Ankyrin-KH/SAM_domain"/>
</dbReference>
<keyword evidence="5" id="KW-1185">Reference proteome</keyword>
<protein>
    <submittedName>
        <fullName evidence="4">ANKHD1 protein</fullName>
    </submittedName>
</protein>
<dbReference type="GO" id="GO:0045087">
    <property type="term" value="P:innate immune response"/>
    <property type="evidence" value="ECO:0007669"/>
    <property type="project" value="TreeGrafter"/>
</dbReference>
<dbReference type="SMART" id="SM00248">
    <property type="entry name" value="ANK"/>
    <property type="match status" value="2"/>
</dbReference>
<reference evidence="4" key="1">
    <citation type="submission" date="2021-02" db="EMBL/GenBank/DDBJ databases">
        <authorList>
            <person name="Dougan E. K."/>
            <person name="Rhodes N."/>
            <person name="Thang M."/>
            <person name="Chan C."/>
        </authorList>
    </citation>
    <scope>NUCLEOTIDE SEQUENCE</scope>
</reference>
<comment type="caution">
    <text evidence="4">The sequence shown here is derived from an EMBL/GenBank/DDBJ whole genome shotgun (WGS) entry which is preliminary data.</text>
</comment>
<accession>A0A812K953</accession>
<dbReference type="PANTHER" id="PTHR23206">
    <property type="entry name" value="MASK PROTEIN"/>
    <property type="match status" value="1"/>
</dbReference>
<dbReference type="PROSITE" id="PS50088">
    <property type="entry name" value="ANK_REPEAT"/>
    <property type="match status" value="3"/>
</dbReference>
<dbReference type="SUPFAM" id="SSF48403">
    <property type="entry name" value="Ankyrin repeat"/>
    <property type="match status" value="1"/>
</dbReference>
<dbReference type="Pfam" id="PF12796">
    <property type="entry name" value="Ank_2"/>
    <property type="match status" value="1"/>
</dbReference>
<proteinExistence type="predicted"/>
<evidence type="ECO:0000313" key="5">
    <source>
        <dbReference type="Proteomes" id="UP000604046"/>
    </source>
</evidence>
<organism evidence="4 5">
    <name type="scientific">Symbiodinium natans</name>
    <dbReference type="NCBI Taxonomy" id="878477"/>
    <lineage>
        <taxon>Eukaryota</taxon>
        <taxon>Sar</taxon>
        <taxon>Alveolata</taxon>
        <taxon>Dinophyceae</taxon>
        <taxon>Suessiales</taxon>
        <taxon>Symbiodiniaceae</taxon>
        <taxon>Symbiodinium</taxon>
    </lineage>
</organism>
<evidence type="ECO:0000256" key="2">
    <source>
        <dbReference type="ARBA" id="ARBA00023043"/>
    </source>
</evidence>
<dbReference type="EMBL" id="CAJNDS010000572">
    <property type="protein sequence ID" value="CAE7219946.1"/>
    <property type="molecule type" value="Genomic_DNA"/>
</dbReference>
<dbReference type="PRINTS" id="PR01415">
    <property type="entry name" value="ANKYRIN"/>
</dbReference>
<evidence type="ECO:0000256" key="3">
    <source>
        <dbReference type="PROSITE-ProRule" id="PRU00023"/>
    </source>
</evidence>
<name>A0A812K953_9DINO</name>
<dbReference type="PANTHER" id="PTHR23206:SF7">
    <property type="entry name" value="PROTEIN KINASE DOMAIN-CONTAINING PROTEIN"/>
    <property type="match status" value="1"/>
</dbReference>
<dbReference type="GO" id="GO:0005737">
    <property type="term" value="C:cytoplasm"/>
    <property type="evidence" value="ECO:0007669"/>
    <property type="project" value="TreeGrafter"/>
</dbReference>